<accession>A0A9P8I5D3</accession>
<name>A0A9P8I5D3_9PEZI</name>
<evidence type="ECO:0000259" key="3">
    <source>
        <dbReference type="Pfam" id="PF24883"/>
    </source>
</evidence>
<dbReference type="EMBL" id="JAGHQL010000095">
    <property type="protein sequence ID" value="KAH0538835.1"/>
    <property type="molecule type" value="Genomic_DNA"/>
</dbReference>
<dbReference type="Proteomes" id="UP000698800">
    <property type="component" value="Unassembled WGS sequence"/>
</dbReference>
<protein>
    <recommendedName>
        <fullName evidence="6">NACHT domain-containing protein</fullName>
    </recommendedName>
</protein>
<gene>
    <name evidence="4" type="ORF">FGG08_004611</name>
</gene>
<feature type="domain" description="Nephrocystin 3-like N-terminal" evidence="3">
    <location>
        <begin position="23"/>
        <end position="87"/>
    </location>
</feature>
<dbReference type="Pfam" id="PF24883">
    <property type="entry name" value="NPHP3_N"/>
    <property type="match status" value="1"/>
</dbReference>
<dbReference type="PANTHER" id="PTHR10039">
    <property type="entry name" value="AMELOGENIN"/>
    <property type="match status" value="1"/>
</dbReference>
<sequence length="269" mass="30111">MEFLSCSIPDLPIGAPVAKAYMKKKEEAEVNGCQPEKLTHTESVELILALLENNPATIIIDALDECDTARRHELLMALGEIIREPAKSSRFYKKQKLFSGKVPEELQDQMITTLIEGAQGMFRWVSLQIQNPCNPQRVKLEADINREIGKLPKTLEELYALVYDQISHSALESRSTTEKSLKLFLCGQRPLQTLESIAAVSVDSEGRCIKLSKDDVLNTCCGMVVLDAELGVFQFAHLSVREYLEGREDFATIETNTLAAERCIDTYPS</sequence>
<dbReference type="OrthoDB" id="7464126at2759"/>
<organism evidence="4 5">
    <name type="scientific">Glutinoglossum americanum</name>
    <dbReference type="NCBI Taxonomy" id="1670608"/>
    <lineage>
        <taxon>Eukaryota</taxon>
        <taxon>Fungi</taxon>
        <taxon>Dikarya</taxon>
        <taxon>Ascomycota</taxon>
        <taxon>Pezizomycotina</taxon>
        <taxon>Geoglossomycetes</taxon>
        <taxon>Geoglossales</taxon>
        <taxon>Geoglossaceae</taxon>
        <taxon>Glutinoglossum</taxon>
    </lineage>
</organism>
<dbReference type="InterPro" id="IPR056884">
    <property type="entry name" value="NPHP3-like_N"/>
</dbReference>
<dbReference type="InterPro" id="IPR054471">
    <property type="entry name" value="GPIID_WHD"/>
</dbReference>
<dbReference type="AlphaFoldDB" id="A0A9P8I5D3"/>
<reference evidence="4" key="1">
    <citation type="submission" date="2021-03" db="EMBL/GenBank/DDBJ databases">
        <title>Comparative genomics and phylogenomic investigation of the class Geoglossomycetes provide insights into ecological specialization and systematics.</title>
        <authorList>
            <person name="Melie T."/>
            <person name="Pirro S."/>
            <person name="Miller A.N."/>
            <person name="Quandt A."/>
        </authorList>
    </citation>
    <scope>NUCLEOTIDE SEQUENCE</scope>
    <source>
        <strain evidence="4">GBOQ0MN5Z8</strain>
    </source>
</reference>
<evidence type="ECO:0000256" key="1">
    <source>
        <dbReference type="ARBA" id="ARBA00022737"/>
    </source>
</evidence>
<comment type="caution">
    <text evidence="4">The sequence shown here is derived from an EMBL/GenBank/DDBJ whole genome shotgun (WGS) entry which is preliminary data.</text>
</comment>
<proteinExistence type="predicted"/>
<keyword evidence="1" id="KW-0677">Repeat</keyword>
<evidence type="ECO:0008006" key="6">
    <source>
        <dbReference type="Google" id="ProtNLM"/>
    </source>
</evidence>
<feature type="domain" description="GPI inositol-deacylase winged helix" evidence="2">
    <location>
        <begin position="172"/>
        <end position="245"/>
    </location>
</feature>
<evidence type="ECO:0000313" key="5">
    <source>
        <dbReference type="Proteomes" id="UP000698800"/>
    </source>
</evidence>
<evidence type="ECO:0000259" key="2">
    <source>
        <dbReference type="Pfam" id="PF22939"/>
    </source>
</evidence>
<evidence type="ECO:0000313" key="4">
    <source>
        <dbReference type="EMBL" id="KAH0538835.1"/>
    </source>
</evidence>
<dbReference type="Pfam" id="PF22939">
    <property type="entry name" value="WHD_GPIID"/>
    <property type="match status" value="1"/>
</dbReference>
<keyword evidence="5" id="KW-1185">Reference proteome</keyword>